<dbReference type="InterPro" id="IPR029028">
    <property type="entry name" value="Alpha/beta_knot_MTases"/>
</dbReference>
<accession>A0A0F9YIF4</accession>
<dbReference type="GO" id="GO:0002939">
    <property type="term" value="P:tRNA N1-guanine methylation"/>
    <property type="evidence" value="ECO:0007669"/>
    <property type="project" value="TreeGrafter"/>
</dbReference>
<evidence type="ECO:0000313" key="20">
    <source>
        <dbReference type="Proteomes" id="UP000034803"/>
    </source>
</evidence>
<keyword evidence="11 15" id="KW-0819">tRNA processing</keyword>
<comment type="similarity">
    <text evidence="3 15 17">Belongs to the RNA methyltransferase TrmD family.</text>
</comment>
<comment type="subcellular location">
    <subcellularLocation>
        <location evidence="2 15 17">Cytoplasm</location>
    </subcellularLocation>
</comment>
<dbReference type="PANTHER" id="PTHR46417:SF1">
    <property type="entry name" value="TRNA (GUANINE-N(1)-)-METHYLTRANSFERASE"/>
    <property type="match status" value="1"/>
</dbReference>
<keyword evidence="7 15" id="KW-0963">Cytoplasm</keyword>
<evidence type="ECO:0000256" key="4">
    <source>
        <dbReference type="ARBA" id="ARBA00011738"/>
    </source>
</evidence>
<dbReference type="GO" id="GO:0052906">
    <property type="term" value="F:tRNA (guanine(37)-N1)-methyltransferase activity"/>
    <property type="evidence" value="ECO:0007669"/>
    <property type="project" value="UniProtKB-UniRule"/>
</dbReference>
<proteinExistence type="inferred from homology"/>
<evidence type="ECO:0000256" key="15">
    <source>
        <dbReference type="HAMAP-Rule" id="MF_00605"/>
    </source>
</evidence>
<dbReference type="EMBL" id="LBOI01000015">
    <property type="protein sequence ID" value="KKP31143.1"/>
    <property type="molecule type" value="Genomic_DNA"/>
</dbReference>
<name>A0A0F9YIF4_9BACT</name>
<evidence type="ECO:0000256" key="7">
    <source>
        <dbReference type="ARBA" id="ARBA00022490"/>
    </source>
</evidence>
<comment type="function">
    <text evidence="1 15 17">Specifically methylates guanosine-37 in various tRNAs.</text>
</comment>
<evidence type="ECO:0000256" key="3">
    <source>
        <dbReference type="ARBA" id="ARBA00007630"/>
    </source>
</evidence>
<dbReference type="Gene3D" id="3.40.1280.10">
    <property type="match status" value="1"/>
</dbReference>
<comment type="catalytic activity">
    <reaction evidence="14 15 17">
        <text>guanosine(37) in tRNA + S-adenosyl-L-methionine = N(1)-methylguanosine(37) in tRNA + S-adenosyl-L-homocysteine + H(+)</text>
        <dbReference type="Rhea" id="RHEA:36899"/>
        <dbReference type="Rhea" id="RHEA-COMP:10145"/>
        <dbReference type="Rhea" id="RHEA-COMP:10147"/>
        <dbReference type="ChEBI" id="CHEBI:15378"/>
        <dbReference type="ChEBI" id="CHEBI:57856"/>
        <dbReference type="ChEBI" id="CHEBI:59789"/>
        <dbReference type="ChEBI" id="CHEBI:73542"/>
        <dbReference type="ChEBI" id="CHEBI:74269"/>
        <dbReference type="EC" id="2.1.1.228"/>
    </reaction>
</comment>
<evidence type="ECO:0000256" key="14">
    <source>
        <dbReference type="ARBA" id="ARBA00047783"/>
    </source>
</evidence>
<reference evidence="19 20" key="1">
    <citation type="journal article" date="2015" name="Nature">
        <title>rRNA introns, odd ribosomes, and small enigmatic genomes across a large radiation of phyla.</title>
        <authorList>
            <person name="Brown C.T."/>
            <person name="Hug L.A."/>
            <person name="Thomas B.C."/>
            <person name="Sharon I."/>
            <person name="Castelle C.J."/>
            <person name="Singh A."/>
            <person name="Wilkins M.J."/>
            <person name="Williams K.H."/>
            <person name="Banfield J.F."/>
        </authorList>
    </citation>
    <scope>NUCLEOTIDE SEQUENCE [LARGE SCALE GENOMIC DNA]</scope>
</reference>
<dbReference type="Proteomes" id="UP000034803">
    <property type="component" value="Unassembled WGS sequence"/>
</dbReference>
<dbReference type="GO" id="GO:0005829">
    <property type="term" value="C:cytosol"/>
    <property type="evidence" value="ECO:0007669"/>
    <property type="project" value="TreeGrafter"/>
</dbReference>
<keyword evidence="10 15" id="KW-0949">S-adenosyl-L-methionine</keyword>
<keyword evidence="8 15" id="KW-0489">Methyltransferase</keyword>
<evidence type="ECO:0000256" key="5">
    <source>
        <dbReference type="ARBA" id="ARBA00012807"/>
    </source>
</evidence>
<dbReference type="NCBIfam" id="NF000648">
    <property type="entry name" value="PRK00026.1"/>
    <property type="match status" value="1"/>
</dbReference>
<evidence type="ECO:0000256" key="1">
    <source>
        <dbReference type="ARBA" id="ARBA00002634"/>
    </source>
</evidence>
<dbReference type="AlphaFoldDB" id="A0A0F9YIF4"/>
<dbReference type="InterPro" id="IPR002649">
    <property type="entry name" value="tRNA_m1G_MeTrfase_TrmD"/>
</dbReference>
<evidence type="ECO:0000256" key="6">
    <source>
        <dbReference type="ARBA" id="ARBA00014679"/>
    </source>
</evidence>
<organism evidence="19 20">
    <name type="scientific">Candidatus Woesebacteria bacterium GW2011_GWC2_31_9</name>
    <dbReference type="NCBI Taxonomy" id="1618586"/>
    <lineage>
        <taxon>Bacteria</taxon>
        <taxon>Candidatus Woeseibacteriota</taxon>
    </lineage>
</organism>
<evidence type="ECO:0000259" key="18">
    <source>
        <dbReference type="Pfam" id="PF01746"/>
    </source>
</evidence>
<evidence type="ECO:0000313" key="19">
    <source>
        <dbReference type="EMBL" id="KKP31143.1"/>
    </source>
</evidence>
<dbReference type="InterPro" id="IPR029026">
    <property type="entry name" value="tRNA_m1G_MTases_N"/>
</dbReference>
<keyword evidence="9 15" id="KW-0808">Transferase</keyword>
<feature type="binding site" evidence="15 16">
    <location>
        <begin position="135"/>
        <end position="140"/>
    </location>
    <ligand>
        <name>S-adenosyl-L-methionine</name>
        <dbReference type="ChEBI" id="CHEBI:59789"/>
    </ligand>
</feature>
<dbReference type="PATRIC" id="fig|1618586.3.peg.757"/>
<comment type="caution">
    <text evidence="19">The sequence shown here is derived from an EMBL/GenBank/DDBJ whole genome shotgun (WGS) entry which is preliminary data.</text>
</comment>
<comment type="subunit">
    <text evidence="4 15 17">Homodimer.</text>
</comment>
<evidence type="ECO:0000256" key="10">
    <source>
        <dbReference type="ARBA" id="ARBA00022691"/>
    </source>
</evidence>
<evidence type="ECO:0000256" key="2">
    <source>
        <dbReference type="ARBA" id="ARBA00004496"/>
    </source>
</evidence>
<dbReference type="PIRSF" id="PIRSF000386">
    <property type="entry name" value="tRNA_mtase"/>
    <property type="match status" value="1"/>
</dbReference>
<sequence>MLKIDIITLFSKMFVGPLNESIMWRAQDKKFIELNIVDLRQFGITERKTVDNRPYGGGAGMILRIDVIDNCLKSIKAKPKTKDTKIVLLDAGGEKFTQKKAYEYSSLKRLILICGHYEGIDHRVHENLVDEIISIGDYVLTGGEIPAMVVADTVTRLVPGVIKEKSLKEESFSDSLEEVTEYPQYTRPEIYKNLKVPSVLLTGNHKKIDKWRKIKK</sequence>
<evidence type="ECO:0000256" key="12">
    <source>
        <dbReference type="ARBA" id="ARBA00029736"/>
    </source>
</evidence>
<dbReference type="HAMAP" id="MF_00605">
    <property type="entry name" value="TrmD"/>
    <property type="match status" value="1"/>
</dbReference>
<evidence type="ECO:0000256" key="9">
    <source>
        <dbReference type="ARBA" id="ARBA00022679"/>
    </source>
</evidence>
<dbReference type="PANTHER" id="PTHR46417">
    <property type="entry name" value="TRNA (GUANINE-N(1)-)-METHYLTRANSFERASE"/>
    <property type="match status" value="1"/>
</dbReference>
<dbReference type="Gene3D" id="1.10.1270.20">
    <property type="entry name" value="tRNA(m1g37)methyltransferase, domain 2"/>
    <property type="match status" value="1"/>
</dbReference>
<feature type="binding site" evidence="15 16">
    <location>
        <position position="115"/>
    </location>
    <ligand>
        <name>S-adenosyl-L-methionine</name>
        <dbReference type="ChEBI" id="CHEBI:59789"/>
    </ligand>
</feature>
<dbReference type="InterPro" id="IPR023148">
    <property type="entry name" value="tRNA_m1G_MeTrfase_C_sf"/>
</dbReference>
<feature type="domain" description="tRNA methyltransferase TRMD/TRM10-type" evidence="18">
    <location>
        <begin position="2"/>
        <end position="214"/>
    </location>
</feature>
<evidence type="ECO:0000256" key="17">
    <source>
        <dbReference type="RuleBase" id="RU003464"/>
    </source>
</evidence>
<evidence type="ECO:0000256" key="16">
    <source>
        <dbReference type="PIRSR" id="PIRSR000386-1"/>
    </source>
</evidence>
<evidence type="ECO:0000256" key="13">
    <source>
        <dbReference type="ARBA" id="ARBA00033392"/>
    </source>
</evidence>
<gene>
    <name evidence="15" type="primary">trmD</name>
    <name evidence="19" type="ORF">UR21_C0015G0017</name>
</gene>
<dbReference type="InterPro" id="IPR016009">
    <property type="entry name" value="tRNA_MeTrfase_TRMD/TRM10"/>
</dbReference>
<protein>
    <recommendedName>
        <fullName evidence="6 15">tRNA (guanine-N(1)-)-methyltransferase</fullName>
        <ecNumber evidence="5 15">2.1.1.228</ecNumber>
    </recommendedName>
    <alternativeName>
        <fullName evidence="12 15">M1G-methyltransferase</fullName>
    </alternativeName>
    <alternativeName>
        <fullName evidence="13 15">tRNA [GM37] methyltransferase</fullName>
    </alternativeName>
</protein>
<dbReference type="Pfam" id="PF01746">
    <property type="entry name" value="tRNA_m1G_MT"/>
    <property type="match status" value="1"/>
</dbReference>
<evidence type="ECO:0000256" key="11">
    <source>
        <dbReference type="ARBA" id="ARBA00022694"/>
    </source>
</evidence>
<evidence type="ECO:0000256" key="8">
    <source>
        <dbReference type="ARBA" id="ARBA00022603"/>
    </source>
</evidence>
<dbReference type="NCBIfam" id="TIGR00088">
    <property type="entry name" value="trmD"/>
    <property type="match status" value="1"/>
</dbReference>
<dbReference type="EC" id="2.1.1.228" evidence="5 15"/>
<dbReference type="FunFam" id="3.40.1280.10:FF:000001">
    <property type="entry name" value="tRNA (guanine-N(1)-)-methyltransferase"/>
    <property type="match status" value="1"/>
</dbReference>
<dbReference type="CDD" id="cd18080">
    <property type="entry name" value="TrmD-like"/>
    <property type="match status" value="1"/>
</dbReference>
<dbReference type="SUPFAM" id="SSF75217">
    <property type="entry name" value="alpha/beta knot"/>
    <property type="match status" value="1"/>
</dbReference>